<reference evidence="3 4" key="1">
    <citation type="journal article" date="2017" name="Nat. Ecol. Evol.">
        <title>Scallop genome provides insights into evolution of bilaterian karyotype and development.</title>
        <authorList>
            <person name="Wang S."/>
            <person name="Zhang J."/>
            <person name="Jiao W."/>
            <person name="Li J."/>
            <person name="Xun X."/>
            <person name="Sun Y."/>
            <person name="Guo X."/>
            <person name="Huan P."/>
            <person name="Dong B."/>
            <person name="Zhang L."/>
            <person name="Hu X."/>
            <person name="Sun X."/>
            <person name="Wang J."/>
            <person name="Zhao C."/>
            <person name="Wang Y."/>
            <person name="Wang D."/>
            <person name="Huang X."/>
            <person name="Wang R."/>
            <person name="Lv J."/>
            <person name="Li Y."/>
            <person name="Zhang Z."/>
            <person name="Liu B."/>
            <person name="Lu W."/>
            <person name="Hui Y."/>
            <person name="Liang J."/>
            <person name="Zhou Z."/>
            <person name="Hou R."/>
            <person name="Li X."/>
            <person name="Liu Y."/>
            <person name="Li H."/>
            <person name="Ning X."/>
            <person name="Lin Y."/>
            <person name="Zhao L."/>
            <person name="Xing Q."/>
            <person name="Dou J."/>
            <person name="Li Y."/>
            <person name="Mao J."/>
            <person name="Guo H."/>
            <person name="Dou H."/>
            <person name="Li T."/>
            <person name="Mu C."/>
            <person name="Jiang W."/>
            <person name="Fu Q."/>
            <person name="Fu X."/>
            <person name="Miao Y."/>
            <person name="Liu J."/>
            <person name="Yu Q."/>
            <person name="Li R."/>
            <person name="Liao H."/>
            <person name="Li X."/>
            <person name="Kong Y."/>
            <person name="Jiang Z."/>
            <person name="Chourrout D."/>
            <person name="Li R."/>
            <person name="Bao Z."/>
        </authorList>
    </citation>
    <scope>NUCLEOTIDE SEQUENCE [LARGE SCALE GENOMIC DNA]</scope>
    <source>
        <strain evidence="3 4">PY_sf001</strain>
    </source>
</reference>
<proteinExistence type="predicted"/>
<evidence type="ECO:0000313" key="4">
    <source>
        <dbReference type="Proteomes" id="UP000242188"/>
    </source>
</evidence>
<dbReference type="PANTHER" id="PTHR24198">
    <property type="entry name" value="ANKYRIN REPEAT AND PROTEIN KINASE DOMAIN-CONTAINING PROTEIN"/>
    <property type="match status" value="1"/>
</dbReference>
<comment type="caution">
    <text evidence="3">The sequence shown here is derived from an EMBL/GenBank/DDBJ whole genome shotgun (WGS) entry which is preliminary data.</text>
</comment>
<dbReference type="InterPro" id="IPR002110">
    <property type="entry name" value="Ankyrin_rpt"/>
</dbReference>
<keyword evidence="4" id="KW-1185">Reference proteome</keyword>
<name>A0A210R638_MIZYE</name>
<protein>
    <submittedName>
        <fullName evidence="3">Uncharacterized protein</fullName>
    </submittedName>
</protein>
<keyword evidence="1" id="KW-0677">Repeat</keyword>
<organism evidence="3 4">
    <name type="scientific">Mizuhopecten yessoensis</name>
    <name type="common">Japanese scallop</name>
    <name type="synonym">Patinopecten yessoensis</name>
    <dbReference type="NCBI Taxonomy" id="6573"/>
    <lineage>
        <taxon>Eukaryota</taxon>
        <taxon>Metazoa</taxon>
        <taxon>Spiralia</taxon>
        <taxon>Lophotrochozoa</taxon>
        <taxon>Mollusca</taxon>
        <taxon>Bivalvia</taxon>
        <taxon>Autobranchia</taxon>
        <taxon>Pteriomorphia</taxon>
        <taxon>Pectinida</taxon>
        <taxon>Pectinoidea</taxon>
        <taxon>Pectinidae</taxon>
        <taxon>Mizuhopecten</taxon>
    </lineage>
</organism>
<dbReference type="SMART" id="SM00248">
    <property type="entry name" value="ANK"/>
    <property type="match status" value="6"/>
</dbReference>
<dbReference type="Proteomes" id="UP000242188">
    <property type="component" value="Unassembled WGS sequence"/>
</dbReference>
<dbReference type="OrthoDB" id="6053086at2759"/>
<sequence>MAEGILEGATSNRSVIAEGVPEGVTAKQSVMAEGVPEGVTAKQSVMAEEKQAGSAAHDEDWIWTKDLIEKPSKEIIKLMKEDPELISKRITVVCSQACNCSKTFETLAFDESASTEDILQKLRTLIERGRCPHMFAEANTSPGRKVAKPLQTQDIPVFSSQKKNESVTQKVTKQCDETVFAGITAIHVASTFGKVKVVEYIVNAKNEREPFGFSIDSEEVMTSVHKVEPYQLAVLHRQDQILGIMTSHITSSKLYTDAYQNVFHTSMKLAVQDDNSRSLKILVSGGRGITQYLIHHCAFLIAIQNRRMKCIKCLVKKGVKLWPLTISRIVYRCPCLLTRDDVIKDLLLQDDNTIVKELLQLKGVGCRYMLYYAVFYDNTSVATHILENYKRRLLKEKPYHELPVVIQAVLNNSTRILEILLQSNYAQTRYKHYTALNWARAFHYDRCALLLENAGVPYDIDATQNYPPLVMLFEANITSFYYSKSALISRLLEHGNDVNRESVNGKTALYTALASRAYSSVRQLLMAGADPFFGRNCLTNFLSLRLIGELLYANVDIFRSRHEGSLLHQVLFSFPDLQSHLSLLLQHAHTIPKCNIKLLTALHDSTTLSPHTLDQINRFLLTPKTLVHRSRDVVRSNSGYKIHDLVRTSNLPSQIKSILTLEGSLECFLSLSFDEKKVT</sequence>
<dbReference type="SUPFAM" id="SSF48403">
    <property type="entry name" value="Ankyrin repeat"/>
    <property type="match status" value="1"/>
</dbReference>
<gene>
    <name evidence="3" type="ORF">KP79_PYT13778</name>
</gene>
<evidence type="ECO:0000256" key="2">
    <source>
        <dbReference type="ARBA" id="ARBA00023043"/>
    </source>
</evidence>
<dbReference type="PANTHER" id="PTHR24198:SF165">
    <property type="entry name" value="ANKYRIN REPEAT-CONTAINING PROTEIN-RELATED"/>
    <property type="match status" value="1"/>
</dbReference>
<dbReference type="AlphaFoldDB" id="A0A210R638"/>
<evidence type="ECO:0000313" key="3">
    <source>
        <dbReference type="EMBL" id="OWF56490.1"/>
    </source>
</evidence>
<dbReference type="InterPro" id="IPR036770">
    <property type="entry name" value="Ankyrin_rpt-contain_sf"/>
</dbReference>
<dbReference type="Gene3D" id="1.25.40.20">
    <property type="entry name" value="Ankyrin repeat-containing domain"/>
    <property type="match status" value="2"/>
</dbReference>
<accession>A0A210R638</accession>
<dbReference type="EMBL" id="NEDP02000186">
    <property type="protein sequence ID" value="OWF56490.1"/>
    <property type="molecule type" value="Genomic_DNA"/>
</dbReference>
<keyword evidence="2" id="KW-0040">ANK repeat</keyword>
<evidence type="ECO:0000256" key="1">
    <source>
        <dbReference type="ARBA" id="ARBA00022737"/>
    </source>
</evidence>
<dbReference type="GO" id="GO:0005737">
    <property type="term" value="C:cytoplasm"/>
    <property type="evidence" value="ECO:0007669"/>
    <property type="project" value="TreeGrafter"/>
</dbReference>